<evidence type="ECO:0000259" key="4">
    <source>
        <dbReference type="PROSITE" id="PS50932"/>
    </source>
</evidence>
<dbReference type="PANTHER" id="PTHR30146:SF109">
    <property type="entry name" value="HTH-TYPE TRANSCRIPTIONAL REGULATOR GALS"/>
    <property type="match status" value="1"/>
</dbReference>
<dbReference type="Pfam" id="PF13377">
    <property type="entry name" value="Peripla_BP_3"/>
    <property type="match status" value="1"/>
</dbReference>
<proteinExistence type="predicted"/>
<evidence type="ECO:0000256" key="2">
    <source>
        <dbReference type="ARBA" id="ARBA00023125"/>
    </source>
</evidence>
<dbReference type="InterPro" id="IPR000843">
    <property type="entry name" value="HTH_LacI"/>
</dbReference>
<keyword evidence="3" id="KW-0804">Transcription</keyword>
<evidence type="ECO:0000313" key="6">
    <source>
        <dbReference type="Proteomes" id="UP000824037"/>
    </source>
</evidence>
<keyword evidence="1" id="KW-0805">Transcription regulation</keyword>
<dbReference type="PROSITE" id="PS50932">
    <property type="entry name" value="HTH_LACI_2"/>
    <property type="match status" value="1"/>
</dbReference>
<dbReference type="SUPFAM" id="SSF47413">
    <property type="entry name" value="lambda repressor-like DNA-binding domains"/>
    <property type="match status" value="1"/>
</dbReference>
<dbReference type="GO" id="GO:0000976">
    <property type="term" value="F:transcription cis-regulatory region binding"/>
    <property type="evidence" value="ECO:0007669"/>
    <property type="project" value="TreeGrafter"/>
</dbReference>
<protein>
    <submittedName>
        <fullName evidence="5">LacI family transcriptional regulator</fullName>
    </submittedName>
</protein>
<name>A0A9D2ED33_9MICO</name>
<evidence type="ECO:0000256" key="3">
    <source>
        <dbReference type="ARBA" id="ARBA00023163"/>
    </source>
</evidence>
<reference evidence="5" key="1">
    <citation type="journal article" date="2021" name="PeerJ">
        <title>Extensive microbial diversity within the chicken gut microbiome revealed by metagenomics and culture.</title>
        <authorList>
            <person name="Gilroy R."/>
            <person name="Ravi A."/>
            <person name="Getino M."/>
            <person name="Pursley I."/>
            <person name="Horton D.L."/>
            <person name="Alikhan N.F."/>
            <person name="Baker D."/>
            <person name="Gharbi K."/>
            <person name="Hall N."/>
            <person name="Watson M."/>
            <person name="Adriaenssens E.M."/>
            <person name="Foster-Nyarko E."/>
            <person name="Jarju S."/>
            <person name="Secka A."/>
            <person name="Antonio M."/>
            <person name="Oren A."/>
            <person name="Chaudhuri R.R."/>
            <person name="La Ragione R."/>
            <person name="Hildebrand F."/>
            <person name="Pallen M.J."/>
        </authorList>
    </citation>
    <scope>NUCLEOTIDE SEQUENCE</scope>
    <source>
        <strain evidence="5">ChiGjej4B4-7305</strain>
    </source>
</reference>
<dbReference type="CDD" id="cd01392">
    <property type="entry name" value="HTH_LacI"/>
    <property type="match status" value="1"/>
</dbReference>
<evidence type="ECO:0000256" key="1">
    <source>
        <dbReference type="ARBA" id="ARBA00023015"/>
    </source>
</evidence>
<reference evidence="5" key="2">
    <citation type="submission" date="2021-04" db="EMBL/GenBank/DDBJ databases">
        <authorList>
            <person name="Gilroy R."/>
        </authorList>
    </citation>
    <scope>NUCLEOTIDE SEQUENCE</scope>
    <source>
        <strain evidence="5">ChiGjej4B4-7305</strain>
    </source>
</reference>
<dbReference type="PANTHER" id="PTHR30146">
    <property type="entry name" value="LACI-RELATED TRANSCRIPTIONAL REPRESSOR"/>
    <property type="match status" value="1"/>
</dbReference>
<accession>A0A9D2ED33</accession>
<comment type="caution">
    <text evidence="5">The sequence shown here is derived from an EMBL/GenBank/DDBJ whole genome shotgun (WGS) entry which is preliminary data.</text>
</comment>
<dbReference type="Gene3D" id="1.10.260.40">
    <property type="entry name" value="lambda repressor-like DNA-binding domains"/>
    <property type="match status" value="1"/>
</dbReference>
<dbReference type="GO" id="GO:0003700">
    <property type="term" value="F:DNA-binding transcription factor activity"/>
    <property type="evidence" value="ECO:0007669"/>
    <property type="project" value="TreeGrafter"/>
</dbReference>
<feature type="domain" description="HTH lacI-type" evidence="4">
    <location>
        <begin position="15"/>
        <end position="69"/>
    </location>
</feature>
<dbReference type="Pfam" id="PF00356">
    <property type="entry name" value="LacI"/>
    <property type="match status" value="1"/>
</dbReference>
<dbReference type="Proteomes" id="UP000824037">
    <property type="component" value="Unassembled WGS sequence"/>
</dbReference>
<dbReference type="Gene3D" id="3.40.50.2300">
    <property type="match status" value="2"/>
</dbReference>
<dbReference type="CDD" id="cd06267">
    <property type="entry name" value="PBP1_LacI_sugar_binding-like"/>
    <property type="match status" value="1"/>
</dbReference>
<sequence>MKAATPVQSGRMGSVTLDDVAAAAGVSRSTASRAINGGTKVSPAAQAAVDDAVTRLGYAPNPAARSLVTRRTGSIALVLPEPDARILSDPFLAGLLRGVSDGLSGTDLQLVLLLARRGEAPGRTARYLRNGHVDGAIVASHHADDQLEDQLADGRLPAVFIGRPFTDCGLHYVDTDNEAGGVLAARRLLDRGCRRLGTITGPMDMPASVDRLEGWRRTVTGAGLPAGAIGHGDFTVDGGARATAELLDREPDLDGLFVASDLMAIGAMQVLAARGRRVPEDVAVVGYDALGAAGRTAPRLTTVYNPLVEMVAAATQTLLTVLAGERPPTEPQVLAPELVEGGTA</sequence>
<evidence type="ECO:0000313" key="5">
    <source>
        <dbReference type="EMBL" id="HIZ35172.1"/>
    </source>
</evidence>
<organism evidence="5 6">
    <name type="scientific">Candidatus Ruania gallistercoris</name>
    <dbReference type="NCBI Taxonomy" id="2838746"/>
    <lineage>
        <taxon>Bacteria</taxon>
        <taxon>Bacillati</taxon>
        <taxon>Actinomycetota</taxon>
        <taxon>Actinomycetes</taxon>
        <taxon>Micrococcales</taxon>
        <taxon>Ruaniaceae</taxon>
        <taxon>Ruania</taxon>
    </lineage>
</organism>
<dbReference type="InterPro" id="IPR046335">
    <property type="entry name" value="LacI/GalR-like_sensor"/>
</dbReference>
<dbReference type="InterPro" id="IPR028082">
    <property type="entry name" value="Peripla_BP_I"/>
</dbReference>
<dbReference type="AlphaFoldDB" id="A0A9D2ED33"/>
<dbReference type="EMBL" id="DXBY01000082">
    <property type="protein sequence ID" value="HIZ35172.1"/>
    <property type="molecule type" value="Genomic_DNA"/>
</dbReference>
<dbReference type="PROSITE" id="PS00356">
    <property type="entry name" value="HTH_LACI_1"/>
    <property type="match status" value="1"/>
</dbReference>
<keyword evidence="2" id="KW-0238">DNA-binding</keyword>
<dbReference type="SMART" id="SM00354">
    <property type="entry name" value="HTH_LACI"/>
    <property type="match status" value="1"/>
</dbReference>
<dbReference type="SUPFAM" id="SSF53822">
    <property type="entry name" value="Periplasmic binding protein-like I"/>
    <property type="match status" value="1"/>
</dbReference>
<dbReference type="InterPro" id="IPR010982">
    <property type="entry name" value="Lambda_DNA-bd_dom_sf"/>
</dbReference>
<gene>
    <name evidence="5" type="ORF">H9815_05300</name>
</gene>